<keyword evidence="1" id="KW-0808">Transferase</keyword>
<dbReference type="Proteomes" id="UP000192247">
    <property type="component" value="Unassembled WGS sequence"/>
</dbReference>
<gene>
    <name evidence="1" type="ORF">BIW11_03104</name>
</gene>
<evidence type="ECO:0000313" key="2">
    <source>
        <dbReference type="Proteomes" id="UP000192247"/>
    </source>
</evidence>
<sequence>MVVYNESLYRISEQSQDPTIAADALSNGSSIGEANGLQSAKLMVFMSAACRATRLVARTIGVECSLKETNLLAGDQMKPEFIKWEFQNGEDTVAERIER</sequence>
<evidence type="ECO:0000313" key="1">
    <source>
        <dbReference type="EMBL" id="OQR76301.1"/>
    </source>
</evidence>
<reference evidence="1 2" key="1">
    <citation type="journal article" date="2017" name="Gigascience">
        <title>Draft genome of the honey bee ectoparasitic mite, Tropilaelaps mercedesae, is shaped by the parasitic life history.</title>
        <authorList>
            <person name="Dong X."/>
            <person name="Armstrong S.D."/>
            <person name="Xia D."/>
            <person name="Makepeace B.L."/>
            <person name="Darby A.C."/>
            <person name="Kadowaki T."/>
        </authorList>
    </citation>
    <scope>NUCLEOTIDE SEQUENCE [LARGE SCALE GENOMIC DNA]</scope>
    <source>
        <strain evidence="1">Wuxi-XJTLU</strain>
    </source>
</reference>
<dbReference type="GO" id="GO:0016740">
    <property type="term" value="F:transferase activity"/>
    <property type="evidence" value="ECO:0007669"/>
    <property type="project" value="UniProtKB-KW"/>
</dbReference>
<dbReference type="OrthoDB" id="2309723at2759"/>
<accession>A0A1V9XS70</accession>
<name>A0A1V9XS70_9ACAR</name>
<keyword evidence="2" id="KW-1185">Reference proteome</keyword>
<dbReference type="EMBL" id="MNPL01004998">
    <property type="protein sequence ID" value="OQR76301.1"/>
    <property type="molecule type" value="Genomic_DNA"/>
</dbReference>
<proteinExistence type="predicted"/>
<organism evidence="1 2">
    <name type="scientific">Tropilaelaps mercedesae</name>
    <dbReference type="NCBI Taxonomy" id="418985"/>
    <lineage>
        <taxon>Eukaryota</taxon>
        <taxon>Metazoa</taxon>
        <taxon>Ecdysozoa</taxon>
        <taxon>Arthropoda</taxon>
        <taxon>Chelicerata</taxon>
        <taxon>Arachnida</taxon>
        <taxon>Acari</taxon>
        <taxon>Parasitiformes</taxon>
        <taxon>Mesostigmata</taxon>
        <taxon>Gamasina</taxon>
        <taxon>Dermanyssoidea</taxon>
        <taxon>Laelapidae</taxon>
        <taxon>Tropilaelaps</taxon>
    </lineage>
</organism>
<dbReference type="AlphaFoldDB" id="A0A1V9XS70"/>
<protein>
    <submittedName>
        <fullName evidence="1">Glutathione S-transferase 1</fullName>
    </submittedName>
</protein>
<dbReference type="InParanoid" id="A0A1V9XS70"/>
<comment type="caution">
    <text evidence="1">The sequence shown here is derived from an EMBL/GenBank/DDBJ whole genome shotgun (WGS) entry which is preliminary data.</text>
</comment>